<dbReference type="GO" id="GO:0003735">
    <property type="term" value="F:structural constituent of ribosome"/>
    <property type="evidence" value="ECO:0007669"/>
    <property type="project" value="InterPro"/>
</dbReference>
<organism evidence="11 12">
    <name type="scientific">Hadarchaeum yellowstonense</name>
    <dbReference type="NCBI Taxonomy" id="1776334"/>
    <lineage>
        <taxon>Archaea</taxon>
        <taxon>Methanobacteriati</taxon>
        <taxon>Candidatus Hadarchaeota</taxon>
        <taxon>Candidatus Hadarchaeia</taxon>
        <taxon>Candidatus Hadarchaeales</taxon>
        <taxon>Candidatus Hadarchaeaceae</taxon>
        <taxon>Candidatus Hadarchaeum</taxon>
    </lineage>
</organism>
<comment type="subunit">
    <text evidence="7">Part of the 50S ribosomal subunit; contacts the 5S rRNA and probably tRNA. Forms a bridge to the 30S subunit in the 70S ribosome.</text>
</comment>
<feature type="domain" description="Large ribosomal subunit protein uL5 N-terminal" evidence="9">
    <location>
        <begin position="2"/>
        <end position="55"/>
    </location>
</feature>
<dbReference type="InterPro" id="IPR057266">
    <property type="entry name" value="Ribosomal_uL5_euk/arc-type"/>
</dbReference>
<evidence type="ECO:0000256" key="1">
    <source>
        <dbReference type="ARBA" id="ARBA00008553"/>
    </source>
</evidence>
<evidence type="ECO:0000256" key="6">
    <source>
        <dbReference type="ARBA" id="ARBA00023274"/>
    </source>
</evidence>
<evidence type="ECO:0000259" key="9">
    <source>
        <dbReference type="Pfam" id="PF00281"/>
    </source>
</evidence>
<dbReference type="InterPro" id="IPR022804">
    <property type="entry name" value="Ribosomal_uL5_arc"/>
</dbReference>
<evidence type="ECO:0000256" key="2">
    <source>
        <dbReference type="ARBA" id="ARBA00022555"/>
    </source>
</evidence>
<keyword evidence="4 7" id="KW-0694">RNA-binding</keyword>
<accession>A0A147JUF0</accession>
<dbReference type="InterPro" id="IPR031309">
    <property type="entry name" value="Ribosomal_uL5_C"/>
</dbReference>
<dbReference type="STRING" id="1776334.APZ16_05485"/>
<dbReference type="GO" id="GO:0005840">
    <property type="term" value="C:ribosome"/>
    <property type="evidence" value="ECO:0007669"/>
    <property type="project" value="UniProtKB-KW"/>
</dbReference>
<dbReference type="InterPro" id="IPR022803">
    <property type="entry name" value="Ribosomal_uL5_dom_sf"/>
</dbReference>
<proteinExistence type="inferred from homology"/>
<sequence>MNPMREIRVEKVVLNIGVGEGGERLAKAEKVLEMVTGQKPTRTYARKSIRDWRIKKGEPIGCKVTLRGDRALKVLKRLFDAVDNKIKASSFDDSGNVSFGIKEHIDIPGVSYDPEIGMFGMDVTIALERPGFRIKRRSLLRRPVPKSHKITKEEAINFLTTNFGVEVLQ</sequence>
<dbReference type="Gene3D" id="3.30.1440.10">
    <property type="match status" value="1"/>
</dbReference>
<feature type="domain" description="Large ribosomal subunit protein uL5 C-terminal" evidence="10">
    <location>
        <begin position="59"/>
        <end position="158"/>
    </location>
</feature>
<name>A0A147JUF0_HADYE</name>
<dbReference type="PANTHER" id="PTHR11994">
    <property type="entry name" value="60S RIBOSOMAL PROTEIN L11-RELATED"/>
    <property type="match status" value="1"/>
</dbReference>
<reference evidence="11 12" key="1">
    <citation type="journal article" date="2016" name="Nat. Microbiol.">
        <title>Genomic inference of the metabolism of cosmopolitan subsurface Archaea, Hadesarchaea.</title>
        <authorList>
            <person name="Baker B.J."/>
            <person name="Saw J.H."/>
            <person name="Lind A.E."/>
            <person name="Lazar C.S."/>
            <person name="Hinrichs K.-U."/>
            <person name="Teske A.P."/>
            <person name="Ettema T.J."/>
        </authorList>
    </citation>
    <scope>NUCLEOTIDE SEQUENCE [LARGE SCALE GENOMIC DNA]</scope>
</reference>
<dbReference type="NCBIfam" id="NF003258">
    <property type="entry name" value="PRK04219.1"/>
    <property type="match status" value="1"/>
</dbReference>
<evidence type="ECO:0000259" key="10">
    <source>
        <dbReference type="Pfam" id="PF00673"/>
    </source>
</evidence>
<dbReference type="PIRSF" id="PIRSF002161">
    <property type="entry name" value="Ribosomal_L5"/>
    <property type="match status" value="1"/>
</dbReference>
<evidence type="ECO:0000313" key="11">
    <source>
        <dbReference type="EMBL" id="KUO40071.1"/>
    </source>
</evidence>
<protein>
    <recommendedName>
        <fullName evidence="7">Large ribosomal subunit protein uL5</fullName>
    </recommendedName>
</protein>
<dbReference type="InterPro" id="IPR031310">
    <property type="entry name" value="Ribosomal_uL5_N"/>
</dbReference>
<comment type="similarity">
    <text evidence="1 7 8">Belongs to the universal ribosomal protein uL5 family.</text>
</comment>
<keyword evidence="6 7" id="KW-0687">Ribonucleoprotein</keyword>
<dbReference type="Pfam" id="PF00673">
    <property type="entry name" value="Ribosomal_L5_C"/>
    <property type="match status" value="1"/>
</dbReference>
<dbReference type="GO" id="GO:1990904">
    <property type="term" value="C:ribonucleoprotein complex"/>
    <property type="evidence" value="ECO:0007669"/>
    <property type="project" value="UniProtKB-KW"/>
</dbReference>
<evidence type="ECO:0000256" key="3">
    <source>
        <dbReference type="ARBA" id="ARBA00022730"/>
    </source>
</evidence>
<dbReference type="HAMAP" id="MF_01333_A">
    <property type="entry name" value="Ribosomal_uL5_A"/>
    <property type="match status" value="1"/>
</dbReference>
<keyword evidence="2 7" id="KW-0820">tRNA-binding</keyword>
<dbReference type="EMBL" id="LQMQ01000049">
    <property type="protein sequence ID" value="KUO40071.1"/>
    <property type="molecule type" value="Genomic_DNA"/>
</dbReference>
<dbReference type="GO" id="GO:0000049">
    <property type="term" value="F:tRNA binding"/>
    <property type="evidence" value="ECO:0007669"/>
    <property type="project" value="UniProtKB-UniRule"/>
</dbReference>
<dbReference type="GO" id="GO:0006412">
    <property type="term" value="P:translation"/>
    <property type="evidence" value="ECO:0007669"/>
    <property type="project" value="UniProtKB-UniRule"/>
</dbReference>
<dbReference type="GO" id="GO:0019843">
    <property type="term" value="F:rRNA binding"/>
    <property type="evidence" value="ECO:0007669"/>
    <property type="project" value="UniProtKB-UniRule"/>
</dbReference>
<evidence type="ECO:0000313" key="12">
    <source>
        <dbReference type="Proteomes" id="UP000074294"/>
    </source>
</evidence>
<evidence type="ECO:0000256" key="4">
    <source>
        <dbReference type="ARBA" id="ARBA00022884"/>
    </source>
</evidence>
<keyword evidence="5 7" id="KW-0689">Ribosomal protein</keyword>
<dbReference type="Pfam" id="PF00281">
    <property type="entry name" value="Ribosomal_L5"/>
    <property type="match status" value="1"/>
</dbReference>
<dbReference type="SUPFAM" id="SSF55282">
    <property type="entry name" value="RL5-like"/>
    <property type="match status" value="1"/>
</dbReference>
<dbReference type="FunFam" id="3.30.1440.10:FF:000002">
    <property type="entry name" value="60S ribosomal protein L11"/>
    <property type="match status" value="1"/>
</dbReference>
<comment type="caution">
    <text evidence="11">The sequence shown here is derived from an EMBL/GenBank/DDBJ whole genome shotgun (WGS) entry which is preliminary data.</text>
</comment>
<evidence type="ECO:0000256" key="7">
    <source>
        <dbReference type="HAMAP-Rule" id="MF_01333"/>
    </source>
</evidence>
<dbReference type="InterPro" id="IPR002132">
    <property type="entry name" value="Ribosomal_uL5"/>
</dbReference>
<dbReference type="Proteomes" id="UP000074294">
    <property type="component" value="Unassembled WGS sequence"/>
</dbReference>
<gene>
    <name evidence="7" type="primary">rpl5</name>
    <name evidence="11" type="ORF">APZ16_05485</name>
</gene>
<dbReference type="AlphaFoldDB" id="A0A147JUF0"/>
<comment type="function">
    <text evidence="7">This is 1 of the proteins that bind and probably mediate the attachment of the 5S RNA into the large ribosomal subunit, where it forms part of the central protuberance. In the 70S ribosome it contacts protein S13 of the 30S subunit (bridge B1b), connecting the 2 subunits; this bridge is implicated in subunit movement. May contact the P site tRNA; the 5S rRNA and some of its associated proteins might help stabilize positioning of ribosome-bound tRNAs.</text>
</comment>
<keyword evidence="3 7" id="KW-0699">rRNA-binding</keyword>
<evidence type="ECO:0000256" key="8">
    <source>
        <dbReference type="RuleBase" id="RU003930"/>
    </source>
</evidence>
<evidence type="ECO:0000256" key="5">
    <source>
        <dbReference type="ARBA" id="ARBA00022980"/>
    </source>
</evidence>